<evidence type="ECO:0000256" key="8">
    <source>
        <dbReference type="SAM" id="MobiDB-lite"/>
    </source>
</evidence>
<keyword evidence="9" id="KW-1133">Transmembrane helix</keyword>
<organism evidence="11 12">
    <name type="scientific">Agrilus planipennis</name>
    <name type="common">Emerald ash borer</name>
    <name type="synonym">Agrilus marcopoli</name>
    <dbReference type="NCBI Taxonomy" id="224129"/>
    <lineage>
        <taxon>Eukaryota</taxon>
        <taxon>Metazoa</taxon>
        <taxon>Ecdysozoa</taxon>
        <taxon>Arthropoda</taxon>
        <taxon>Hexapoda</taxon>
        <taxon>Insecta</taxon>
        <taxon>Pterygota</taxon>
        <taxon>Neoptera</taxon>
        <taxon>Endopterygota</taxon>
        <taxon>Coleoptera</taxon>
        <taxon>Polyphaga</taxon>
        <taxon>Elateriformia</taxon>
        <taxon>Buprestoidea</taxon>
        <taxon>Buprestidae</taxon>
        <taxon>Agrilinae</taxon>
        <taxon>Agrilus</taxon>
    </lineage>
</organism>
<feature type="domain" description="C2H2-type" evidence="10">
    <location>
        <begin position="663"/>
        <end position="693"/>
    </location>
</feature>
<dbReference type="SMART" id="SM00355">
    <property type="entry name" value="ZnF_C2H2"/>
    <property type="match status" value="12"/>
</dbReference>
<dbReference type="InParanoid" id="A0A1W4X7V1"/>
<dbReference type="FunFam" id="3.30.160.60:FF:000202">
    <property type="entry name" value="Zinc finger protein 574"/>
    <property type="match status" value="1"/>
</dbReference>
<dbReference type="GO" id="GO:0008270">
    <property type="term" value="F:zinc ion binding"/>
    <property type="evidence" value="ECO:0007669"/>
    <property type="project" value="UniProtKB-KW"/>
</dbReference>
<dbReference type="PANTHER" id="PTHR24394">
    <property type="entry name" value="ZINC FINGER PROTEIN"/>
    <property type="match status" value="1"/>
</dbReference>
<dbReference type="OrthoDB" id="3437960at2759"/>
<gene>
    <name evidence="12" type="primary">LOC108739502</name>
</gene>
<protein>
    <submittedName>
        <fullName evidence="12">Zinc finger protein 91-like isoform X1</fullName>
    </submittedName>
</protein>
<evidence type="ECO:0000256" key="1">
    <source>
        <dbReference type="ARBA" id="ARBA00004123"/>
    </source>
</evidence>
<accession>A0A1W4X7V1</accession>
<evidence type="ECO:0000313" key="11">
    <source>
        <dbReference type="Proteomes" id="UP000192223"/>
    </source>
</evidence>
<feature type="domain" description="C2H2-type" evidence="10">
    <location>
        <begin position="328"/>
        <end position="355"/>
    </location>
</feature>
<feature type="domain" description="C2H2-type" evidence="10">
    <location>
        <begin position="204"/>
        <end position="231"/>
    </location>
</feature>
<feature type="domain" description="C2H2-type" evidence="10">
    <location>
        <begin position="750"/>
        <end position="775"/>
    </location>
</feature>
<keyword evidence="2" id="KW-0479">Metal-binding</keyword>
<dbReference type="FunFam" id="3.30.160.60:FF:000110">
    <property type="entry name" value="Zinc finger protein-like"/>
    <property type="match status" value="1"/>
</dbReference>
<dbReference type="SUPFAM" id="SSF57667">
    <property type="entry name" value="beta-beta-alpha zinc fingers"/>
    <property type="match status" value="5"/>
</dbReference>
<keyword evidence="6" id="KW-0539">Nucleus</keyword>
<dbReference type="FunFam" id="3.30.160.60:FF:000446">
    <property type="entry name" value="Zinc finger protein"/>
    <property type="match status" value="1"/>
</dbReference>
<dbReference type="RefSeq" id="XP_018328917.1">
    <property type="nucleotide sequence ID" value="XM_018473415.2"/>
</dbReference>
<dbReference type="AlphaFoldDB" id="A0A1W4X7V1"/>
<keyword evidence="5" id="KW-0862">Zinc</keyword>
<evidence type="ECO:0000256" key="7">
    <source>
        <dbReference type="PROSITE-ProRule" id="PRU00042"/>
    </source>
</evidence>
<keyword evidence="11" id="KW-1185">Reference proteome</keyword>
<feature type="domain" description="C2H2-type" evidence="10">
    <location>
        <begin position="615"/>
        <end position="639"/>
    </location>
</feature>
<dbReference type="PROSITE" id="PS00028">
    <property type="entry name" value="ZINC_FINGER_C2H2_1"/>
    <property type="match status" value="11"/>
</dbReference>
<evidence type="ECO:0000256" key="4">
    <source>
        <dbReference type="ARBA" id="ARBA00022771"/>
    </source>
</evidence>
<feature type="domain" description="C2H2-type" evidence="10">
    <location>
        <begin position="560"/>
        <end position="588"/>
    </location>
</feature>
<proteinExistence type="predicted"/>
<keyword evidence="3" id="KW-0677">Repeat</keyword>
<evidence type="ECO:0000313" key="12">
    <source>
        <dbReference type="RefSeq" id="XP_018328917.1"/>
    </source>
</evidence>
<evidence type="ECO:0000256" key="9">
    <source>
        <dbReference type="SAM" id="Phobius"/>
    </source>
</evidence>
<dbReference type="PROSITE" id="PS50157">
    <property type="entry name" value="ZINC_FINGER_C2H2_2"/>
    <property type="match status" value="10"/>
</dbReference>
<evidence type="ECO:0000256" key="2">
    <source>
        <dbReference type="ARBA" id="ARBA00022723"/>
    </source>
</evidence>
<evidence type="ECO:0000256" key="3">
    <source>
        <dbReference type="ARBA" id="ARBA00022737"/>
    </source>
</evidence>
<dbReference type="GO" id="GO:0032502">
    <property type="term" value="P:developmental process"/>
    <property type="evidence" value="ECO:0007669"/>
    <property type="project" value="UniProtKB-ARBA"/>
</dbReference>
<name>A0A1W4X7V1_AGRPL</name>
<feature type="domain" description="C2H2-type" evidence="10">
    <location>
        <begin position="587"/>
        <end position="614"/>
    </location>
</feature>
<feature type="domain" description="C2H2-type" evidence="10">
    <location>
        <begin position="176"/>
        <end position="203"/>
    </location>
</feature>
<reference evidence="12" key="1">
    <citation type="submission" date="2025-08" db="UniProtKB">
        <authorList>
            <consortium name="RefSeq"/>
        </authorList>
    </citation>
    <scope>IDENTIFICATION</scope>
    <source>
        <tissue evidence="12">Entire body</tissue>
    </source>
</reference>
<dbReference type="FunFam" id="3.30.160.60:FF:001102">
    <property type="entry name" value="Transcription factor IIIA"/>
    <property type="match status" value="1"/>
</dbReference>
<dbReference type="FunFam" id="3.30.160.60:FF:002770">
    <property type="entry name" value="ZNF256 isoform 1"/>
    <property type="match status" value="1"/>
</dbReference>
<dbReference type="Pfam" id="PF00096">
    <property type="entry name" value="zf-C2H2"/>
    <property type="match status" value="4"/>
</dbReference>
<dbReference type="PANTHER" id="PTHR24394:SF29">
    <property type="entry name" value="MYONEURIN"/>
    <property type="match status" value="1"/>
</dbReference>
<keyword evidence="9" id="KW-0472">Membrane</keyword>
<feature type="domain" description="C2H2-type" evidence="10">
    <location>
        <begin position="722"/>
        <end position="749"/>
    </location>
</feature>
<comment type="subcellular location">
    <subcellularLocation>
        <location evidence="1">Nucleus</location>
    </subcellularLocation>
</comment>
<dbReference type="InterPro" id="IPR013087">
    <property type="entry name" value="Znf_C2H2_type"/>
</dbReference>
<dbReference type="GO" id="GO:0000981">
    <property type="term" value="F:DNA-binding transcription factor activity, RNA polymerase II-specific"/>
    <property type="evidence" value="ECO:0007669"/>
    <property type="project" value="TreeGrafter"/>
</dbReference>
<feature type="region of interest" description="Disordered" evidence="8">
    <location>
        <begin position="510"/>
        <end position="546"/>
    </location>
</feature>
<dbReference type="GO" id="GO:0005634">
    <property type="term" value="C:nucleus"/>
    <property type="evidence" value="ECO:0007669"/>
    <property type="project" value="UniProtKB-SubCell"/>
</dbReference>
<evidence type="ECO:0000259" key="10">
    <source>
        <dbReference type="PROSITE" id="PS50157"/>
    </source>
</evidence>
<dbReference type="Proteomes" id="UP000192223">
    <property type="component" value="Unplaced"/>
</dbReference>
<dbReference type="Gene3D" id="3.30.160.60">
    <property type="entry name" value="Classic Zinc Finger"/>
    <property type="match status" value="8"/>
</dbReference>
<dbReference type="InterPro" id="IPR036236">
    <property type="entry name" value="Znf_C2H2_sf"/>
</dbReference>
<dbReference type="GeneID" id="108739502"/>
<keyword evidence="9" id="KW-0812">Transmembrane</keyword>
<feature type="domain" description="C2H2-type" evidence="10">
    <location>
        <begin position="694"/>
        <end position="721"/>
    </location>
</feature>
<dbReference type="STRING" id="224129.A0A1W4X7V1"/>
<feature type="compositionally biased region" description="Basic residues" evidence="8">
    <location>
        <begin position="533"/>
        <end position="546"/>
    </location>
</feature>
<feature type="transmembrane region" description="Helical" evidence="9">
    <location>
        <begin position="639"/>
        <end position="660"/>
    </location>
</feature>
<evidence type="ECO:0000256" key="5">
    <source>
        <dbReference type="ARBA" id="ARBA00022833"/>
    </source>
</evidence>
<dbReference type="KEGG" id="apln:108739502"/>
<evidence type="ECO:0000256" key="6">
    <source>
        <dbReference type="ARBA" id="ARBA00023242"/>
    </source>
</evidence>
<keyword evidence="4 7" id="KW-0863">Zinc-finger</keyword>
<sequence>MNNPNNIFLTVHQFDEAGNVNSMQYEEDVVTQEVIAKIPISTEDITLTPQTNWNFIPENKVNLSYRYLEPEDSSVTIIKIGAVEDLNPLNYATEISTVLNDPGDCKSFLNNISIVKPKQQSKIPNIPIMIRCQNCDTNFPTKYQYQRHQCEFNAEKVVLKPDADVRDIDKGMRIKYDCTTCGKQFVSKNNLERHQTSHKNTKENVCEHCKKQFVSENRLRIHIENHCKKAGDISKFYRSDVTVWKCTRCTQVFATPAFANKHSETCNYKTFSEGGDNRKLQVTNNNLEVCLQNFEGQKSVRNMNSESSNVEDDNCQLNIEKILTEILLQCEFCNRTYAEKNALLSHQKLHDTSTNYGCSTCDETFESYIVACKHWMSQCSDKANLFYLPKMTYCEYCDRTFKSHELLYNHKIKKKHYTAKMFNSKDVKIQMNENEKTKQLRDENFNCEKFLEDKDSLVKLIENVLTTMTKVSEENKIDKIIDTSQDNKENQLEILENGTVQVKQEVIVNENGQNDDADNVKINDNNNNEPEKKKRGRKRKWPKQGKIKKPSFDLEECYRYQCERCNDVFRSVADLDDHREKQHASSFSCDECGQVVHSAKALVIHSRAHQSLKPYVCEQCGRSYSQTSHLWQHMRFHQGFYFVLLLFIKIYCIFLLYVGIKPFACPHEGCEARYTIRPDLKDHIRKVHTRERPFKCAVCNKCFLTGSVYYQHRLIHTNDRRYGCDICEKRFFRADALNNHRRIHTDERPFPCEICGREFRQKGDRNKHVRTQHPD</sequence>